<dbReference type="InterPro" id="IPR036047">
    <property type="entry name" value="F-box-like_dom_sf"/>
</dbReference>
<gene>
    <name evidence="2" type="ORF">DFH08DRAFT_941489</name>
</gene>
<dbReference type="Gene3D" id="1.20.1280.50">
    <property type="match status" value="1"/>
</dbReference>
<reference evidence="2" key="1">
    <citation type="submission" date="2023-03" db="EMBL/GenBank/DDBJ databases">
        <title>Massive genome expansion in bonnet fungi (Mycena s.s.) driven by repeated elements and novel gene families across ecological guilds.</title>
        <authorList>
            <consortium name="Lawrence Berkeley National Laboratory"/>
            <person name="Harder C.B."/>
            <person name="Miyauchi S."/>
            <person name="Viragh M."/>
            <person name="Kuo A."/>
            <person name="Thoen E."/>
            <person name="Andreopoulos B."/>
            <person name="Lu D."/>
            <person name="Skrede I."/>
            <person name="Drula E."/>
            <person name="Henrissat B."/>
            <person name="Morin E."/>
            <person name="Kohler A."/>
            <person name="Barry K."/>
            <person name="LaButti K."/>
            <person name="Morin E."/>
            <person name="Salamov A."/>
            <person name="Lipzen A."/>
            <person name="Mereny Z."/>
            <person name="Hegedus B."/>
            <person name="Baldrian P."/>
            <person name="Stursova M."/>
            <person name="Weitz H."/>
            <person name="Taylor A."/>
            <person name="Grigoriev I.V."/>
            <person name="Nagy L.G."/>
            <person name="Martin F."/>
            <person name="Kauserud H."/>
        </authorList>
    </citation>
    <scope>NUCLEOTIDE SEQUENCE</scope>
    <source>
        <strain evidence="2">CBHHK002</strain>
    </source>
</reference>
<evidence type="ECO:0000259" key="1">
    <source>
        <dbReference type="Pfam" id="PF12937"/>
    </source>
</evidence>
<organism evidence="2 3">
    <name type="scientific">Mycena albidolilacea</name>
    <dbReference type="NCBI Taxonomy" id="1033008"/>
    <lineage>
        <taxon>Eukaryota</taxon>
        <taxon>Fungi</taxon>
        <taxon>Dikarya</taxon>
        <taxon>Basidiomycota</taxon>
        <taxon>Agaricomycotina</taxon>
        <taxon>Agaricomycetes</taxon>
        <taxon>Agaricomycetidae</taxon>
        <taxon>Agaricales</taxon>
        <taxon>Marasmiineae</taxon>
        <taxon>Mycenaceae</taxon>
        <taxon>Mycena</taxon>
    </lineage>
</organism>
<comment type="caution">
    <text evidence="2">The sequence shown here is derived from an EMBL/GenBank/DDBJ whole genome shotgun (WGS) entry which is preliminary data.</text>
</comment>
<dbReference type="InterPro" id="IPR032675">
    <property type="entry name" value="LRR_dom_sf"/>
</dbReference>
<dbReference type="InterPro" id="IPR001810">
    <property type="entry name" value="F-box_dom"/>
</dbReference>
<dbReference type="EMBL" id="JARIHO010000046">
    <property type="protein sequence ID" value="KAJ7323654.1"/>
    <property type="molecule type" value="Genomic_DNA"/>
</dbReference>
<dbReference type="SUPFAM" id="SSF81383">
    <property type="entry name" value="F-box domain"/>
    <property type="match status" value="1"/>
</dbReference>
<dbReference type="Gene3D" id="3.80.10.10">
    <property type="entry name" value="Ribonuclease Inhibitor"/>
    <property type="match status" value="1"/>
</dbReference>
<sequence length="546" mass="62095">MNWVPQSAVDNLPDELLATILKVVADSPVPSSARTPPAPIAASRVSRRWRIVALCSPELWTNIRISHRSRSRQWATMFIKRSISRPLDISINLESYREWHGTACNEPVPLDRVLAILGPHIGRWRTLAFRGWSYQIQEFFDFVGRAPVPPLQLEYTHLSSIEEGHDRLPPAWEFLGSGSFLSLRVGMGLELNDLTAFKAVQSLDVECQWNDIPYSEGFRYLFGPCSTLTTVIIRNFPLDHMPHFNPIDCSTILSFAVSFSYPFFYNVPSDHRIGGFETLVNTFALPNIEYLEILGGFAGGHIEHHLTQLPEVWEAPLFPHLQTLRLEDVGFSHAGLSLIQSFSSNITTLQLINTTRNDCLLVQSGGWPVLRTLTVEARVVSTWIASFVDMRSAEGRPIVDLTLPFCDDGFALAYNPTSAIHFHRTAPYGPSPALMDGVYGPGFYIDEYDMRPTEFAHVKYPTVRKCRCCETDWSGYLEWKWEEDMKRLEEEIERDFKIEGEVVRSKGTLREAKRQRRRECGALSTNQVKHSPRSRCRSVAEDFSVV</sequence>
<dbReference type="Pfam" id="PF12937">
    <property type="entry name" value="F-box-like"/>
    <property type="match status" value="1"/>
</dbReference>
<evidence type="ECO:0000313" key="2">
    <source>
        <dbReference type="EMBL" id="KAJ7323654.1"/>
    </source>
</evidence>
<name>A0AAD7EGZ3_9AGAR</name>
<evidence type="ECO:0000313" key="3">
    <source>
        <dbReference type="Proteomes" id="UP001218218"/>
    </source>
</evidence>
<protein>
    <recommendedName>
        <fullName evidence="1">F-box domain-containing protein</fullName>
    </recommendedName>
</protein>
<dbReference type="SUPFAM" id="SSF52047">
    <property type="entry name" value="RNI-like"/>
    <property type="match status" value="1"/>
</dbReference>
<accession>A0AAD7EGZ3</accession>
<feature type="domain" description="F-box" evidence="1">
    <location>
        <begin position="10"/>
        <end position="65"/>
    </location>
</feature>
<dbReference type="AlphaFoldDB" id="A0AAD7EGZ3"/>
<proteinExistence type="predicted"/>
<dbReference type="Proteomes" id="UP001218218">
    <property type="component" value="Unassembled WGS sequence"/>
</dbReference>
<keyword evidence="3" id="KW-1185">Reference proteome</keyword>